<reference evidence="3" key="1">
    <citation type="submission" date="2018-09" db="EMBL/GenBank/DDBJ databases">
        <authorList>
            <person name="Livingstone P.G."/>
            <person name="Whitworth D.E."/>
        </authorList>
    </citation>
    <scope>NUCLEOTIDE SEQUENCE [LARGE SCALE GENOMIC DNA]</scope>
    <source>
        <strain evidence="3">CA054A</strain>
    </source>
</reference>
<evidence type="ECO:0000313" key="2">
    <source>
        <dbReference type="EMBL" id="RKG73442.1"/>
    </source>
</evidence>
<dbReference type="InterPro" id="IPR011752">
    <property type="entry name" value="PilV_Myxo-type"/>
</dbReference>
<feature type="region of interest" description="Disordered" evidence="1">
    <location>
        <begin position="1070"/>
        <end position="1342"/>
    </location>
</feature>
<feature type="region of interest" description="Disordered" evidence="1">
    <location>
        <begin position="106"/>
        <end position="199"/>
    </location>
</feature>
<feature type="compositionally biased region" description="Low complexity" evidence="1">
    <location>
        <begin position="732"/>
        <end position="741"/>
    </location>
</feature>
<evidence type="ECO:0000313" key="3">
    <source>
        <dbReference type="Proteomes" id="UP000268094"/>
    </source>
</evidence>
<protein>
    <submittedName>
        <fullName evidence="2">TIGR02266 family protein</fullName>
    </submittedName>
</protein>
<feature type="compositionally biased region" description="Low complexity" evidence="1">
    <location>
        <begin position="770"/>
        <end position="810"/>
    </location>
</feature>
<feature type="compositionally biased region" description="Acidic residues" evidence="1">
    <location>
        <begin position="329"/>
        <end position="338"/>
    </location>
</feature>
<feature type="compositionally biased region" description="Polar residues" evidence="1">
    <location>
        <begin position="1071"/>
        <end position="1103"/>
    </location>
</feature>
<feature type="compositionally biased region" description="Low complexity" evidence="1">
    <location>
        <begin position="1217"/>
        <end position="1304"/>
    </location>
</feature>
<feature type="compositionally biased region" description="Low complexity" evidence="1">
    <location>
        <begin position="893"/>
        <end position="907"/>
    </location>
</feature>
<feature type="compositionally biased region" description="Low complexity" evidence="1">
    <location>
        <begin position="183"/>
        <end position="199"/>
    </location>
</feature>
<feature type="compositionally biased region" description="Low complexity" evidence="1">
    <location>
        <begin position="839"/>
        <end position="852"/>
    </location>
</feature>
<feature type="compositionally biased region" description="Low complexity" evidence="1">
    <location>
        <begin position="516"/>
        <end position="531"/>
    </location>
</feature>
<name>A0A3A8HQ17_9BACT</name>
<proteinExistence type="predicted"/>
<sequence length="1342" mass="135124">MTGPAPKLLPLRIRLPYTAEEEFIERYGSNVGRGGVFVATRALKPEGTGLAFEFVLADGTRLLRGEGVVSKAQPDVGNARAGMTVRFTKLDAASKALIDRIVARRAGTEAEREDPTLASPSAPRTEPASLPPGLVRKAAAVAPSRPSMRMAALPPARSPGEATPIHREVLPLPGTPGVPPPGTAGAAGSARRAPDVTPKAPVPAPVVEAPHAVAPPVLAEPDEPVSLFPEHEAGEEALASIPDVGPSRDARGNKSIPGMPQRSTREMFTVRSASAESPGMRPETKDWKAPPASSGSFPAVRLPSESGSTAQGGSSSVAGREPVRPTDPDPFESSEETTDAAGTEAFALFTEPEFPEGRAETPVWNQSPVAPPAFEEEAPSPGTATSESAPGLDATAMAGLTPASVDAFDPNGVLGEVHAAGLSQEEPASHADAAVPSDTGATPDARFDAGAVEAASQDTPAFVEAESTGVEAARTGVATDVEQPLDFDVDLHMDAEEGTSPEASAPEAADGALGVEPTESASEPEPEVSPSLTASEPLRAWEQDAAPRNPEAERLLAWGIDPASIQREASALPEEVDPFAAALEQAVATSDPADLFRDDEIAASRSDAPATKTPGSDDEVAMADDRTGASPDAGAVFDTTATPEATEPHVTAPFESRAEEPAAEWAFSPPVDSESPADEAQAAWPRTDTETFAPVETPAGALSEEDAWTALVGATASPDAEALASGSTPMPEQEAAQAGAVRAEEAPFPPALTHAEQFAQGEDSPDTGVSSAAEFHAEEASSSEAATFQSEGSSEEAASAEFSTTHAASTVEEASTEGVVSDADAAPEQSLNHAERSHASLADPAAEAFADAIPVEEGWDDEEPSVFTVDSEPTSGAVADHRGETVAGQTGIEPSAADSLEPASEEAPPLPISTSVASVEAGPEGTDPSATEPASLFAGDGPDSGVAAHASETFSQEETPHDGSATPTALPSLEAASLYGQPDFPSVAAHDSEPEVSTSVGQEDASSPAQTTSDFVASTTEASSPEAGFASPTDPTGAATLEEALSTSKMQSAAGITAADTDWVGAATLAKASSVTDSDPSAEKTGTATSEAVTPPEQDTASTAPDPLALTTEPPDTATHTAPSEGALRADSSSPSWPDTEDTAADPSATGTVRPGEAPHEEATSAPETTPTRVGPSTDETQHAAAVSAASKEPAPTSDAALREPAGSAAAKELESATDAASREAAASAVSQVSVSTTDAAPHAPTDAAAAKESASTADAAPREAAASAASKDSASTPDAASPTVSNALPAPASATPTTEPAESNTATPTSAHAALAIAEAASSTGPSSDTKPTSTPAPSPT</sequence>
<evidence type="ECO:0000256" key="1">
    <source>
        <dbReference type="SAM" id="MobiDB-lite"/>
    </source>
</evidence>
<dbReference type="Gene3D" id="2.40.10.220">
    <property type="entry name" value="predicted glycosyltransferase like domains"/>
    <property type="match status" value="1"/>
</dbReference>
<feature type="non-terminal residue" evidence="2">
    <location>
        <position position="1342"/>
    </location>
</feature>
<dbReference type="NCBIfam" id="TIGR02266">
    <property type="entry name" value="gmx_TIGR02266"/>
    <property type="match status" value="1"/>
</dbReference>
<feature type="region of interest" description="Disordered" evidence="1">
    <location>
        <begin position="601"/>
        <end position="1038"/>
    </location>
</feature>
<feature type="region of interest" description="Disordered" evidence="1">
    <location>
        <begin position="491"/>
        <end position="554"/>
    </location>
</feature>
<gene>
    <name evidence="2" type="ORF">D7V88_36405</name>
</gene>
<feature type="compositionally biased region" description="Low complexity" evidence="1">
    <location>
        <begin position="1311"/>
        <end position="1335"/>
    </location>
</feature>
<feature type="region of interest" description="Disordered" evidence="1">
    <location>
        <begin position="416"/>
        <end position="461"/>
    </location>
</feature>
<organism evidence="2 3">
    <name type="scientific">Corallococcus terminator</name>
    <dbReference type="NCBI Taxonomy" id="2316733"/>
    <lineage>
        <taxon>Bacteria</taxon>
        <taxon>Pseudomonadati</taxon>
        <taxon>Myxococcota</taxon>
        <taxon>Myxococcia</taxon>
        <taxon>Myxococcales</taxon>
        <taxon>Cystobacterineae</taxon>
        <taxon>Myxococcaceae</taxon>
        <taxon>Corallococcus</taxon>
    </lineage>
</organism>
<comment type="caution">
    <text evidence="2">The sequence shown here is derived from an EMBL/GenBank/DDBJ whole genome shotgun (WGS) entry which is preliminary data.</text>
</comment>
<dbReference type="EMBL" id="RAVZ01000410">
    <property type="protein sequence ID" value="RKG73442.1"/>
    <property type="molecule type" value="Genomic_DNA"/>
</dbReference>
<feature type="region of interest" description="Disordered" evidence="1">
    <location>
        <begin position="237"/>
        <end position="397"/>
    </location>
</feature>
<dbReference type="OrthoDB" id="5525919at2"/>
<feature type="compositionally biased region" description="Polar residues" evidence="1">
    <location>
        <begin position="305"/>
        <end position="317"/>
    </location>
</feature>
<feature type="compositionally biased region" description="Pro residues" evidence="1">
    <location>
        <begin position="173"/>
        <end position="182"/>
    </location>
</feature>
<accession>A0A3A8HQ17</accession>
<dbReference type="RefSeq" id="WP_120545181.1">
    <property type="nucleotide sequence ID" value="NZ_RAVZ01000410.1"/>
</dbReference>
<feature type="compositionally biased region" description="Polar residues" evidence="1">
    <location>
        <begin position="995"/>
        <end position="1023"/>
    </location>
</feature>
<keyword evidence="3" id="KW-1185">Reference proteome</keyword>
<dbReference type="Proteomes" id="UP000268094">
    <property type="component" value="Unassembled WGS sequence"/>
</dbReference>
<feature type="compositionally biased region" description="Basic and acidic residues" evidence="1">
    <location>
        <begin position="106"/>
        <end position="115"/>
    </location>
</feature>